<evidence type="ECO:0000256" key="2">
    <source>
        <dbReference type="PIRSR" id="PIRSR001359-3"/>
    </source>
</evidence>
<evidence type="ECO:0000313" key="4">
    <source>
        <dbReference type="Proteomes" id="UP000178585"/>
    </source>
</evidence>
<accession>A0A1F4XZI1</accession>
<dbReference type="Pfam" id="PF01116">
    <property type="entry name" value="F_bP_aldolase"/>
    <property type="match status" value="1"/>
</dbReference>
<dbReference type="GO" id="GO:0005975">
    <property type="term" value="P:carbohydrate metabolic process"/>
    <property type="evidence" value="ECO:0007669"/>
    <property type="project" value="InterPro"/>
</dbReference>
<name>A0A1F4XZI1_9BACT</name>
<dbReference type="PIRSF" id="PIRSF001359">
    <property type="entry name" value="F_bP_aldolase_II"/>
    <property type="match status" value="1"/>
</dbReference>
<comment type="caution">
    <text evidence="3">The sequence shown here is derived from an EMBL/GenBank/DDBJ whole genome shotgun (WGS) entry which is preliminary data.</text>
</comment>
<dbReference type="PANTHER" id="PTHR30304">
    <property type="entry name" value="D-TAGATOSE-1,6-BISPHOSPHATE ALDOLASE"/>
    <property type="match status" value="1"/>
</dbReference>
<dbReference type="GO" id="GO:0016832">
    <property type="term" value="F:aldehyde-lyase activity"/>
    <property type="evidence" value="ECO:0007669"/>
    <property type="project" value="InterPro"/>
</dbReference>
<keyword evidence="2" id="KW-0479">Metal-binding</keyword>
<dbReference type="Proteomes" id="UP000178585">
    <property type="component" value="Unassembled WGS sequence"/>
</dbReference>
<organism evidence="3 4">
    <name type="scientific">Candidatus Adlerbacteria bacterium RIFCSPLOWO2_01_FULL_54_21b</name>
    <dbReference type="NCBI Taxonomy" id="1797245"/>
    <lineage>
        <taxon>Bacteria</taxon>
        <taxon>Candidatus Adleribacteriota</taxon>
    </lineage>
</organism>
<evidence type="ECO:0008006" key="5">
    <source>
        <dbReference type="Google" id="ProtNLM"/>
    </source>
</evidence>
<dbReference type="SUPFAM" id="SSF51569">
    <property type="entry name" value="Aldolase"/>
    <property type="match status" value="1"/>
</dbReference>
<protein>
    <recommendedName>
        <fullName evidence="5">Tagatose-bisphosphate aldolase</fullName>
    </recommendedName>
</protein>
<feature type="binding site" evidence="2">
    <location>
        <position position="182"/>
    </location>
    <ligand>
        <name>Zn(2+)</name>
        <dbReference type="ChEBI" id="CHEBI:29105"/>
        <label>1</label>
        <note>catalytic</note>
    </ligand>
</feature>
<dbReference type="EMBL" id="MEWZ01000007">
    <property type="protein sequence ID" value="OGC87130.1"/>
    <property type="molecule type" value="Genomic_DNA"/>
</dbReference>
<dbReference type="AlphaFoldDB" id="A0A1F4XZI1"/>
<evidence type="ECO:0000313" key="3">
    <source>
        <dbReference type="EMBL" id="OGC87130.1"/>
    </source>
</evidence>
<feature type="active site" description="Proton donor" evidence="1">
    <location>
        <position position="79"/>
    </location>
</feature>
<reference evidence="3 4" key="1">
    <citation type="journal article" date="2016" name="Nat. Commun.">
        <title>Thousands of microbial genomes shed light on interconnected biogeochemical processes in an aquifer system.</title>
        <authorList>
            <person name="Anantharaman K."/>
            <person name="Brown C.T."/>
            <person name="Hug L.A."/>
            <person name="Sharon I."/>
            <person name="Castelle C.J."/>
            <person name="Probst A.J."/>
            <person name="Thomas B.C."/>
            <person name="Singh A."/>
            <person name="Wilkins M.J."/>
            <person name="Karaoz U."/>
            <person name="Brodie E.L."/>
            <person name="Williams K.H."/>
            <person name="Hubbard S.S."/>
            <person name="Banfield J.F."/>
        </authorList>
    </citation>
    <scope>NUCLEOTIDE SEQUENCE [LARGE SCALE GENOMIC DNA]</scope>
</reference>
<comment type="cofactor">
    <cofactor evidence="2">
        <name>Zn(2+)</name>
        <dbReference type="ChEBI" id="CHEBI:29105"/>
    </cofactor>
    <text evidence="2">Binds 2 Zn(2+) ions per subunit. One is catalytic and the other provides a structural contribution.</text>
</comment>
<dbReference type="InterPro" id="IPR000771">
    <property type="entry name" value="FBA_II"/>
</dbReference>
<feature type="binding site" evidence="2">
    <location>
        <position position="101"/>
    </location>
    <ligand>
        <name>Zn(2+)</name>
        <dbReference type="ChEBI" id="CHEBI:29105"/>
        <label>2</label>
    </ligand>
</feature>
<feature type="binding site" evidence="2">
    <location>
        <position position="212"/>
    </location>
    <ligand>
        <name>Zn(2+)</name>
        <dbReference type="ChEBI" id="CHEBI:29105"/>
        <label>1</label>
        <note>catalytic</note>
    </ligand>
</feature>
<dbReference type="InterPro" id="IPR013785">
    <property type="entry name" value="Aldolase_TIM"/>
</dbReference>
<proteinExistence type="predicted"/>
<feature type="binding site" evidence="2">
    <location>
        <position position="80"/>
    </location>
    <ligand>
        <name>Zn(2+)</name>
        <dbReference type="ChEBI" id="CHEBI:29105"/>
        <label>1</label>
        <note>catalytic</note>
    </ligand>
</feature>
<keyword evidence="2" id="KW-0862">Zinc</keyword>
<dbReference type="STRING" id="1797245.A2949_01310"/>
<dbReference type="Gene3D" id="3.20.20.70">
    <property type="entry name" value="Aldolase class I"/>
    <property type="match status" value="1"/>
</dbReference>
<feature type="binding site" evidence="2">
    <location>
        <position position="133"/>
    </location>
    <ligand>
        <name>Zn(2+)</name>
        <dbReference type="ChEBI" id="CHEBI:29105"/>
        <label>2</label>
    </ligand>
</feature>
<dbReference type="InterPro" id="IPR050246">
    <property type="entry name" value="Class_II_FBP_aldolase"/>
</dbReference>
<sequence length="285" mass="30640">MKSLRSVVEEYRSAGKALGHFNISDSNQLRAIALAAKETDLPTIIGLSEGEREYFPLCHARALVTLYQASGVPLYLNADHTYGLEKARAAIDDGVDSIVVDGAALPMEENIFLVKQVVAYARSQKRDVLVEGELGYIGSSSKELDALPEGVTLKNLTTVADAKEFCSSTGIDCFAPAVGNVHGMLKNAAEPRLHPERVKEIAEAVGLPLVLHGASGNTAGDIRACVAAGVAIVHINTELRLAYRDGLFDSLRSNPGETAPYKFLTPAVKRMKEYVAEKLSLFANK</sequence>
<dbReference type="PANTHER" id="PTHR30304:SF0">
    <property type="entry name" value="D-TAGATOSE-1,6-BISPHOSPHATE ALDOLASE SUBUNIT GATY-RELATED"/>
    <property type="match status" value="1"/>
</dbReference>
<dbReference type="GO" id="GO:0008270">
    <property type="term" value="F:zinc ion binding"/>
    <property type="evidence" value="ECO:0007669"/>
    <property type="project" value="InterPro"/>
</dbReference>
<gene>
    <name evidence="3" type="ORF">A2949_01310</name>
</gene>
<evidence type="ECO:0000256" key="1">
    <source>
        <dbReference type="PIRSR" id="PIRSR001359-1"/>
    </source>
</evidence>